<dbReference type="Gene3D" id="1.10.443.10">
    <property type="entry name" value="Intergrase catalytic core"/>
    <property type="match status" value="1"/>
</dbReference>
<dbReference type="InterPro" id="IPR002104">
    <property type="entry name" value="Integrase_catalytic"/>
</dbReference>
<comment type="caution">
    <text evidence="8">The sequence shown here is derived from an EMBL/GenBank/DDBJ whole genome shotgun (WGS) entry which is preliminary data.</text>
</comment>
<dbReference type="GO" id="GO:0006310">
    <property type="term" value="P:DNA recombination"/>
    <property type="evidence" value="ECO:0007669"/>
    <property type="project" value="UniProtKB-KW"/>
</dbReference>
<reference evidence="8" key="2">
    <citation type="submission" date="2020-09" db="EMBL/GenBank/DDBJ databases">
        <authorList>
            <person name="Sun Q."/>
            <person name="Ohkuma M."/>
        </authorList>
    </citation>
    <scope>NUCLEOTIDE SEQUENCE</scope>
    <source>
        <strain evidence="8">JCM 18487</strain>
    </source>
</reference>
<evidence type="ECO:0000259" key="6">
    <source>
        <dbReference type="PROSITE" id="PS51898"/>
    </source>
</evidence>
<dbReference type="PROSITE" id="PS51898">
    <property type="entry name" value="TYR_RECOMBINASE"/>
    <property type="match status" value="1"/>
</dbReference>
<evidence type="ECO:0000259" key="7">
    <source>
        <dbReference type="PROSITE" id="PS51900"/>
    </source>
</evidence>
<comment type="similarity">
    <text evidence="1">Belongs to the 'phage' integrase family.</text>
</comment>
<evidence type="ECO:0000313" key="9">
    <source>
        <dbReference type="Proteomes" id="UP000637695"/>
    </source>
</evidence>
<dbReference type="PROSITE" id="PS51900">
    <property type="entry name" value="CB"/>
    <property type="match status" value="1"/>
</dbReference>
<dbReference type="PANTHER" id="PTHR30349">
    <property type="entry name" value="PHAGE INTEGRASE-RELATED"/>
    <property type="match status" value="1"/>
</dbReference>
<dbReference type="GO" id="GO:0015074">
    <property type="term" value="P:DNA integration"/>
    <property type="evidence" value="ECO:0007669"/>
    <property type="project" value="InterPro"/>
</dbReference>
<dbReference type="Proteomes" id="UP000637695">
    <property type="component" value="Unassembled WGS sequence"/>
</dbReference>
<dbReference type="SUPFAM" id="SSF56349">
    <property type="entry name" value="DNA breaking-rejoining enzymes"/>
    <property type="match status" value="1"/>
</dbReference>
<gene>
    <name evidence="8" type="ORF">GCM10010885_10510</name>
</gene>
<evidence type="ECO:0000313" key="8">
    <source>
        <dbReference type="EMBL" id="GGJ03122.1"/>
    </source>
</evidence>
<evidence type="ECO:0000256" key="3">
    <source>
        <dbReference type="ARBA" id="ARBA00023172"/>
    </source>
</evidence>
<protein>
    <recommendedName>
        <fullName evidence="10">Integrase/recombinase XerD</fullName>
    </recommendedName>
</protein>
<dbReference type="InterPro" id="IPR011010">
    <property type="entry name" value="DNA_brk_join_enz"/>
</dbReference>
<feature type="domain" description="Tyr recombinase" evidence="6">
    <location>
        <begin position="106"/>
        <end position="287"/>
    </location>
</feature>
<feature type="region of interest" description="Disordered" evidence="5">
    <location>
        <begin position="288"/>
        <end position="308"/>
    </location>
</feature>
<reference evidence="8" key="1">
    <citation type="journal article" date="2014" name="Int. J. Syst. Evol. Microbiol.">
        <title>Complete genome sequence of Corynebacterium casei LMG S-19264T (=DSM 44701T), isolated from a smear-ripened cheese.</title>
        <authorList>
            <consortium name="US DOE Joint Genome Institute (JGI-PGF)"/>
            <person name="Walter F."/>
            <person name="Albersmeier A."/>
            <person name="Kalinowski J."/>
            <person name="Ruckert C."/>
        </authorList>
    </citation>
    <scope>NUCLEOTIDE SEQUENCE</scope>
    <source>
        <strain evidence="8">JCM 18487</strain>
    </source>
</reference>
<sequence length="308" mass="35128">MTTQTNWQATFEEFLLIKQAAGRSPRTLDDYRRHVPVFFQEHPDAWPDVHTLKRAVAAHFASLRDKSATYFNLRREYLKAFFAWCVEEGYLPSNPLNGIPKRRNEGNCRNVDADTLKRLLELPDQRTYAGLRDYALMLLQLDTGIRPGEAFQLLPEHFRLSALEVTIPATTAKTRTARTVVMSPQTAKAIRKLLAARPADWGDDVPVFASASGRQLDRNAWARRIADYARKLGVRITPYMLRHTSAIMFLRGGGHVFALQRQLGHTSLTMTKRYVHLAESDLHEQHAMASPVNQLLPQRTRARKVGRS</sequence>
<dbReference type="InterPro" id="IPR044068">
    <property type="entry name" value="CB"/>
</dbReference>
<evidence type="ECO:0000256" key="1">
    <source>
        <dbReference type="ARBA" id="ARBA00008857"/>
    </source>
</evidence>
<evidence type="ECO:0000256" key="5">
    <source>
        <dbReference type="SAM" id="MobiDB-lite"/>
    </source>
</evidence>
<keyword evidence="9" id="KW-1185">Reference proteome</keyword>
<evidence type="ECO:0008006" key="10">
    <source>
        <dbReference type="Google" id="ProtNLM"/>
    </source>
</evidence>
<dbReference type="InterPro" id="IPR050090">
    <property type="entry name" value="Tyrosine_recombinase_XerCD"/>
</dbReference>
<organism evidence="8 9">
    <name type="scientific">Alicyclobacillus cellulosilyticus</name>
    <dbReference type="NCBI Taxonomy" id="1003997"/>
    <lineage>
        <taxon>Bacteria</taxon>
        <taxon>Bacillati</taxon>
        <taxon>Bacillota</taxon>
        <taxon>Bacilli</taxon>
        <taxon>Bacillales</taxon>
        <taxon>Alicyclobacillaceae</taxon>
        <taxon>Alicyclobacillus</taxon>
    </lineage>
</organism>
<accession>A0A917K7U9</accession>
<evidence type="ECO:0000256" key="4">
    <source>
        <dbReference type="PROSITE-ProRule" id="PRU01248"/>
    </source>
</evidence>
<dbReference type="Pfam" id="PF00589">
    <property type="entry name" value="Phage_integrase"/>
    <property type="match status" value="1"/>
</dbReference>
<dbReference type="InterPro" id="IPR010998">
    <property type="entry name" value="Integrase_recombinase_N"/>
</dbReference>
<dbReference type="CDD" id="cd00397">
    <property type="entry name" value="DNA_BRE_C"/>
    <property type="match status" value="1"/>
</dbReference>
<dbReference type="PANTHER" id="PTHR30349:SF41">
    <property type="entry name" value="INTEGRASE_RECOMBINASE PROTEIN MJ0367-RELATED"/>
    <property type="match status" value="1"/>
</dbReference>
<keyword evidence="3" id="KW-0233">DNA recombination</keyword>
<evidence type="ECO:0000256" key="2">
    <source>
        <dbReference type="ARBA" id="ARBA00023125"/>
    </source>
</evidence>
<dbReference type="Gene3D" id="1.10.150.130">
    <property type="match status" value="1"/>
</dbReference>
<dbReference type="InterPro" id="IPR013762">
    <property type="entry name" value="Integrase-like_cat_sf"/>
</dbReference>
<name>A0A917K7U9_9BACL</name>
<dbReference type="AlphaFoldDB" id="A0A917K7U9"/>
<dbReference type="EMBL" id="BMOY01000012">
    <property type="protein sequence ID" value="GGJ03122.1"/>
    <property type="molecule type" value="Genomic_DNA"/>
</dbReference>
<dbReference type="GO" id="GO:0003677">
    <property type="term" value="F:DNA binding"/>
    <property type="evidence" value="ECO:0007669"/>
    <property type="project" value="UniProtKB-UniRule"/>
</dbReference>
<feature type="domain" description="Core-binding (CB)" evidence="7">
    <location>
        <begin position="2"/>
        <end position="86"/>
    </location>
</feature>
<keyword evidence="2 4" id="KW-0238">DNA-binding</keyword>
<proteinExistence type="inferred from homology"/>